<feature type="transmembrane region" description="Helical" evidence="1">
    <location>
        <begin position="80"/>
        <end position="98"/>
    </location>
</feature>
<evidence type="ECO:0000313" key="4">
    <source>
        <dbReference type="Proteomes" id="UP000071778"/>
    </source>
</evidence>
<feature type="transmembrane region" description="Helical" evidence="1">
    <location>
        <begin position="6"/>
        <end position="23"/>
    </location>
</feature>
<evidence type="ECO:0000259" key="2">
    <source>
        <dbReference type="Pfam" id="PF02517"/>
    </source>
</evidence>
<name>A0A127QCS1_9BURK</name>
<evidence type="ECO:0000256" key="1">
    <source>
        <dbReference type="SAM" id="Phobius"/>
    </source>
</evidence>
<dbReference type="EMBL" id="CP013235">
    <property type="protein sequence ID" value="AMP07858.1"/>
    <property type="molecule type" value="Genomic_DNA"/>
</dbReference>
<dbReference type="GO" id="GO:0080120">
    <property type="term" value="P:CAAX-box protein maturation"/>
    <property type="evidence" value="ECO:0007669"/>
    <property type="project" value="UniProtKB-ARBA"/>
</dbReference>
<gene>
    <name evidence="3" type="ORF">CAter282_0034</name>
</gene>
<organism evidence="3 4">
    <name type="scientific">Collimonas arenae</name>
    <dbReference type="NCBI Taxonomy" id="279058"/>
    <lineage>
        <taxon>Bacteria</taxon>
        <taxon>Pseudomonadati</taxon>
        <taxon>Pseudomonadota</taxon>
        <taxon>Betaproteobacteria</taxon>
        <taxon>Burkholderiales</taxon>
        <taxon>Oxalobacteraceae</taxon>
        <taxon>Collimonas</taxon>
    </lineage>
</organism>
<feature type="domain" description="CAAX prenyl protease 2/Lysostaphin resistance protein A-like" evidence="2">
    <location>
        <begin position="189"/>
        <end position="283"/>
    </location>
</feature>
<sequence length="294" mass="31249">MIFPATIFLTFALLAFAILAVWLKPLRIGERAVIAPWTVFFIAAIACGLTAGVLRPAALVSLAAFGGAAYVAITSKPKSLQSYFFGICTALLALGLALHRLPGFNNPLIIANTTLSVGAAAFSQYANFDKGSAGLILLALLCRRAETAPEWGSLFKQTWPVALVTIAAVLGLATCIAYVKPDLKFTQVSALFLATNLFFTVVAEEAFFRGLLQDRLALSLANVRFGRSAAIVCSALLFGAAHAAGGGVYVMLATLAGFGYAYAYHLTRRIEAPIIVHFAVNAVHFIGFTYPHLN</sequence>
<proteinExistence type="predicted"/>
<keyword evidence="3" id="KW-0378">Hydrolase</keyword>
<dbReference type="GO" id="GO:0006508">
    <property type="term" value="P:proteolysis"/>
    <property type="evidence" value="ECO:0007669"/>
    <property type="project" value="UniProtKB-KW"/>
</dbReference>
<dbReference type="InterPro" id="IPR003675">
    <property type="entry name" value="Rce1/LyrA-like_dom"/>
</dbReference>
<protein>
    <submittedName>
        <fullName evidence="3">CAAX protease self-immunity family protein</fullName>
    </submittedName>
</protein>
<keyword evidence="3" id="KW-0645">Protease</keyword>
<accession>A0A127QCS1</accession>
<keyword evidence="1" id="KW-0472">Membrane</keyword>
<feature type="transmembrane region" description="Helical" evidence="1">
    <location>
        <begin position="57"/>
        <end position="73"/>
    </location>
</feature>
<dbReference type="GO" id="GO:0004175">
    <property type="term" value="F:endopeptidase activity"/>
    <property type="evidence" value="ECO:0007669"/>
    <property type="project" value="UniProtKB-ARBA"/>
</dbReference>
<dbReference type="Pfam" id="PF02517">
    <property type="entry name" value="Rce1-like"/>
    <property type="match status" value="1"/>
</dbReference>
<feature type="transmembrane region" description="Helical" evidence="1">
    <location>
        <begin position="229"/>
        <end position="262"/>
    </location>
</feature>
<feature type="transmembrane region" description="Helical" evidence="1">
    <location>
        <begin position="32"/>
        <end position="51"/>
    </location>
</feature>
<feature type="transmembrane region" description="Helical" evidence="1">
    <location>
        <begin position="191"/>
        <end position="209"/>
    </location>
</feature>
<feature type="transmembrane region" description="Helical" evidence="1">
    <location>
        <begin position="159"/>
        <end position="179"/>
    </location>
</feature>
<keyword evidence="1" id="KW-0812">Transmembrane</keyword>
<feature type="transmembrane region" description="Helical" evidence="1">
    <location>
        <begin position="274"/>
        <end position="293"/>
    </location>
</feature>
<keyword evidence="4" id="KW-1185">Reference proteome</keyword>
<evidence type="ECO:0000313" key="3">
    <source>
        <dbReference type="EMBL" id="AMP07858.1"/>
    </source>
</evidence>
<keyword evidence="1" id="KW-1133">Transmembrane helix</keyword>
<dbReference type="RefSeq" id="WP_197467161.1">
    <property type="nucleotide sequence ID" value="NZ_CP013235.1"/>
</dbReference>
<dbReference type="PATRIC" id="fig|279058.18.peg.34"/>
<dbReference type="Proteomes" id="UP000071778">
    <property type="component" value="Chromosome"/>
</dbReference>
<reference evidence="3 4" key="1">
    <citation type="submission" date="2015-11" db="EMBL/GenBank/DDBJ databases">
        <title>Exploring the genomic traits of fungus-feeding bacterial genus Collimonas.</title>
        <authorList>
            <person name="Song C."/>
            <person name="Schmidt R."/>
            <person name="de Jager V."/>
            <person name="Krzyzanowska D."/>
            <person name="Jongedijk E."/>
            <person name="Cankar K."/>
            <person name="Beekwilder J."/>
            <person name="van Veen A."/>
            <person name="de Boer W."/>
            <person name="van Veen J.A."/>
            <person name="Garbeva P."/>
        </authorList>
    </citation>
    <scope>NUCLEOTIDE SEQUENCE [LARGE SCALE GENOMIC DNA]</scope>
    <source>
        <strain evidence="3 4">Ter282</strain>
    </source>
</reference>
<dbReference type="AlphaFoldDB" id="A0A127QCS1"/>